<evidence type="ECO:0000313" key="2">
    <source>
        <dbReference type="EMBL" id="CAL7946574.1"/>
    </source>
</evidence>
<keyword evidence="3" id="KW-1185">Reference proteome</keyword>
<feature type="compositionally biased region" description="Low complexity" evidence="1">
    <location>
        <begin position="52"/>
        <end position="65"/>
    </location>
</feature>
<dbReference type="Proteomes" id="UP001642520">
    <property type="component" value="Unassembled WGS sequence"/>
</dbReference>
<name>A0ABP1P385_XYLVO</name>
<dbReference type="EMBL" id="CAXAJV020001294">
    <property type="protein sequence ID" value="CAL7946574.1"/>
    <property type="molecule type" value="Genomic_DNA"/>
</dbReference>
<comment type="caution">
    <text evidence="2">The sequence shown here is derived from an EMBL/GenBank/DDBJ whole genome shotgun (WGS) entry which is preliminary data.</text>
</comment>
<evidence type="ECO:0000256" key="1">
    <source>
        <dbReference type="SAM" id="MobiDB-lite"/>
    </source>
</evidence>
<protein>
    <submittedName>
        <fullName evidence="2">Uncharacterized protein</fullName>
    </submittedName>
</protein>
<reference evidence="2 3" key="1">
    <citation type="submission" date="2024-08" db="EMBL/GenBank/DDBJ databases">
        <authorList>
            <person name="Will J Nash"/>
            <person name="Angela Man"/>
            <person name="Seanna McTaggart"/>
            <person name="Kendall Baker"/>
            <person name="Tom Barker"/>
            <person name="Leah Catchpole"/>
            <person name="Alex Durrant"/>
            <person name="Karim Gharbi"/>
            <person name="Naomi Irish"/>
            <person name="Gemy Kaithakottil"/>
            <person name="Debby Ku"/>
            <person name="Aaliyah Providence"/>
            <person name="Felix Shaw"/>
            <person name="David Swarbreck"/>
            <person name="Chris Watkins"/>
            <person name="Ann M. McCartney"/>
            <person name="Giulio Formenti"/>
            <person name="Alice Mouton"/>
            <person name="Noel Vella"/>
            <person name="Bjorn M von Reumont"/>
            <person name="Adriana Vella"/>
            <person name="Wilfried Haerty"/>
        </authorList>
    </citation>
    <scope>NUCLEOTIDE SEQUENCE [LARGE SCALE GENOMIC DNA]</scope>
</reference>
<organism evidence="2 3">
    <name type="scientific">Xylocopa violacea</name>
    <name type="common">Violet carpenter bee</name>
    <name type="synonym">Apis violacea</name>
    <dbReference type="NCBI Taxonomy" id="135666"/>
    <lineage>
        <taxon>Eukaryota</taxon>
        <taxon>Metazoa</taxon>
        <taxon>Ecdysozoa</taxon>
        <taxon>Arthropoda</taxon>
        <taxon>Hexapoda</taxon>
        <taxon>Insecta</taxon>
        <taxon>Pterygota</taxon>
        <taxon>Neoptera</taxon>
        <taxon>Endopterygota</taxon>
        <taxon>Hymenoptera</taxon>
        <taxon>Apocrita</taxon>
        <taxon>Aculeata</taxon>
        <taxon>Apoidea</taxon>
        <taxon>Anthophila</taxon>
        <taxon>Apidae</taxon>
        <taxon>Xylocopa</taxon>
        <taxon>Xylocopa</taxon>
    </lineage>
</organism>
<sequence>MRWFLSRTAALVQPPFHDSRSNEGGKLCMIQVSRSLHCDSRRCSSVDKVPGTTATRTTSTVTTTRTSRRSAA</sequence>
<feature type="region of interest" description="Disordered" evidence="1">
    <location>
        <begin position="42"/>
        <end position="72"/>
    </location>
</feature>
<proteinExistence type="predicted"/>
<gene>
    <name evidence="2" type="ORF">XYLVIOL_LOCUS7854</name>
</gene>
<evidence type="ECO:0000313" key="3">
    <source>
        <dbReference type="Proteomes" id="UP001642520"/>
    </source>
</evidence>
<accession>A0ABP1P385</accession>